<sequence length="20" mass="2166">MVDTVRIPPGSSATTQRGHR</sequence>
<name>A0A0E9QF62_ANGAN</name>
<evidence type="ECO:0000313" key="2">
    <source>
        <dbReference type="EMBL" id="JAH15419.1"/>
    </source>
</evidence>
<evidence type="ECO:0000256" key="1">
    <source>
        <dbReference type="SAM" id="MobiDB-lite"/>
    </source>
</evidence>
<dbReference type="EMBL" id="GBXM01093158">
    <property type="protein sequence ID" value="JAH15419.1"/>
    <property type="molecule type" value="Transcribed_RNA"/>
</dbReference>
<reference evidence="2" key="2">
    <citation type="journal article" date="2015" name="Fish Shellfish Immunol.">
        <title>Early steps in the European eel (Anguilla anguilla)-Vibrio vulnificus interaction in the gills: Role of the RtxA13 toxin.</title>
        <authorList>
            <person name="Callol A."/>
            <person name="Pajuelo D."/>
            <person name="Ebbesson L."/>
            <person name="Teles M."/>
            <person name="MacKenzie S."/>
            <person name="Amaro C."/>
        </authorList>
    </citation>
    <scope>NUCLEOTIDE SEQUENCE</scope>
</reference>
<feature type="region of interest" description="Disordered" evidence="1">
    <location>
        <begin position="1"/>
        <end position="20"/>
    </location>
</feature>
<dbReference type="AlphaFoldDB" id="A0A0E9QF62"/>
<organism evidence="2">
    <name type="scientific">Anguilla anguilla</name>
    <name type="common">European freshwater eel</name>
    <name type="synonym">Muraena anguilla</name>
    <dbReference type="NCBI Taxonomy" id="7936"/>
    <lineage>
        <taxon>Eukaryota</taxon>
        <taxon>Metazoa</taxon>
        <taxon>Chordata</taxon>
        <taxon>Craniata</taxon>
        <taxon>Vertebrata</taxon>
        <taxon>Euteleostomi</taxon>
        <taxon>Actinopterygii</taxon>
        <taxon>Neopterygii</taxon>
        <taxon>Teleostei</taxon>
        <taxon>Anguilliformes</taxon>
        <taxon>Anguillidae</taxon>
        <taxon>Anguilla</taxon>
    </lineage>
</organism>
<proteinExistence type="predicted"/>
<accession>A0A0E9QF62</accession>
<protein>
    <submittedName>
        <fullName evidence="2">Uncharacterized protein</fullName>
    </submittedName>
</protein>
<feature type="compositionally biased region" description="Polar residues" evidence="1">
    <location>
        <begin position="11"/>
        <end position="20"/>
    </location>
</feature>
<reference evidence="2" key="1">
    <citation type="submission" date="2014-11" db="EMBL/GenBank/DDBJ databases">
        <authorList>
            <person name="Amaro Gonzalez C."/>
        </authorList>
    </citation>
    <scope>NUCLEOTIDE SEQUENCE</scope>
</reference>